<dbReference type="EMBL" id="RCBY01000541">
    <property type="protein sequence ID" value="RQH16791.1"/>
    <property type="molecule type" value="Genomic_DNA"/>
</dbReference>
<gene>
    <name evidence="1" type="ORF">D5R40_33780</name>
</gene>
<proteinExistence type="predicted"/>
<sequence>MSSDHYRLQSLNRLIKVSDLDEADYNHLLKAGSSMNSDHYLKDFILQLSRVKQPSENLLVKMLKLSGENINSDNYLTDVLVNLARNVNSSGSTAKAAYKEAAKNIGSEHYYGRAMKALND</sequence>
<dbReference type="AlphaFoldDB" id="A0A3N6NWM4"/>
<dbReference type="OrthoDB" id="1112654at2"/>
<keyword evidence="2" id="KW-1185">Reference proteome</keyword>
<reference evidence="1 2" key="1">
    <citation type="journal article" date="2018" name="ACS Chem. Biol.">
        <title>Ketoreductase domain dysfunction expands chemodiversity: malyngamide biosynthesis in the cyanobacterium Okeania hirsuta.</title>
        <authorList>
            <person name="Moss N.A."/>
            <person name="Leao T."/>
            <person name="Rankin M."/>
            <person name="McCullough T.M."/>
            <person name="Qu P."/>
            <person name="Korobeynikov A."/>
            <person name="Smith J.L."/>
            <person name="Gerwick L."/>
            <person name="Gerwick W.H."/>
        </authorList>
    </citation>
    <scope>NUCLEOTIDE SEQUENCE [LARGE SCALE GENOMIC DNA]</scope>
    <source>
        <strain evidence="1 2">PAB10Feb10-1</strain>
    </source>
</reference>
<accession>A0A3N6NWM4</accession>
<organism evidence="1 2">
    <name type="scientific">Okeania hirsuta</name>
    <dbReference type="NCBI Taxonomy" id="1458930"/>
    <lineage>
        <taxon>Bacteria</taxon>
        <taxon>Bacillati</taxon>
        <taxon>Cyanobacteriota</taxon>
        <taxon>Cyanophyceae</taxon>
        <taxon>Oscillatoriophycideae</taxon>
        <taxon>Oscillatoriales</taxon>
        <taxon>Microcoleaceae</taxon>
        <taxon>Okeania</taxon>
    </lineage>
</organism>
<protein>
    <submittedName>
        <fullName evidence="1">Uncharacterized protein</fullName>
    </submittedName>
</protein>
<evidence type="ECO:0000313" key="2">
    <source>
        <dbReference type="Proteomes" id="UP000269154"/>
    </source>
</evidence>
<comment type="caution">
    <text evidence="1">The sequence shown here is derived from an EMBL/GenBank/DDBJ whole genome shotgun (WGS) entry which is preliminary data.</text>
</comment>
<name>A0A3N6NWM4_9CYAN</name>
<dbReference type="Proteomes" id="UP000269154">
    <property type="component" value="Unassembled WGS sequence"/>
</dbReference>
<evidence type="ECO:0000313" key="1">
    <source>
        <dbReference type="EMBL" id="RQH16791.1"/>
    </source>
</evidence>